<keyword evidence="2" id="KW-1185">Reference proteome</keyword>
<evidence type="ECO:0000313" key="2">
    <source>
        <dbReference type="Proteomes" id="UP000886595"/>
    </source>
</evidence>
<protein>
    <submittedName>
        <fullName evidence="1">Uncharacterized protein</fullName>
    </submittedName>
</protein>
<name>A0A8X7SIC1_BRACI</name>
<sequence length="148" mass="16141">MSLESQHASASNFRKAVVYILGLKHTFCSAVDVVHGMASGAVPGIHNKLMRLILLSLLCKMNRQNSIIIIGGPNLRGWPEKMSSDCLRSLVVDVLHAVKRAVVLVIFDMGGMDTPIPNELLDSVAWPECIQKILNSLARLLQSARVGI</sequence>
<gene>
    <name evidence="1" type="ORF">Bca52824_026616</name>
</gene>
<dbReference type="AlphaFoldDB" id="A0A8X7SIC1"/>
<dbReference type="EMBL" id="JAAMPC010000006">
    <property type="protein sequence ID" value="KAG2306868.1"/>
    <property type="molecule type" value="Genomic_DNA"/>
</dbReference>
<dbReference type="Proteomes" id="UP000886595">
    <property type="component" value="Unassembled WGS sequence"/>
</dbReference>
<proteinExistence type="predicted"/>
<dbReference type="OrthoDB" id="415590at2759"/>
<accession>A0A8X7SIC1</accession>
<reference evidence="1 2" key="1">
    <citation type="submission" date="2020-02" db="EMBL/GenBank/DDBJ databases">
        <authorList>
            <person name="Ma Q."/>
            <person name="Huang Y."/>
            <person name="Song X."/>
            <person name="Pei D."/>
        </authorList>
    </citation>
    <scope>NUCLEOTIDE SEQUENCE [LARGE SCALE GENOMIC DNA]</scope>
    <source>
        <strain evidence="1">Sxm20200214</strain>
        <tissue evidence="1">Leaf</tissue>
    </source>
</reference>
<evidence type="ECO:0000313" key="1">
    <source>
        <dbReference type="EMBL" id="KAG2306868.1"/>
    </source>
</evidence>
<organism evidence="1 2">
    <name type="scientific">Brassica carinata</name>
    <name type="common">Ethiopian mustard</name>
    <name type="synonym">Abyssinian cabbage</name>
    <dbReference type="NCBI Taxonomy" id="52824"/>
    <lineage>
        <taxon>Eukaryota</taxon>
        <taxon>Viridiplantae</taxon>
        <taxon>Streptophyta</taxon>
        <taxon>Embryophyta</taxon>
        <taxon>Tracheophyta</taxon>
        <taxon>Spermatophyta</taxon>
        <taxon>Magnoliopsida</taxon>
        <taxon>eudicotyledons</taxon>
        <taxon>Gunneridae</taxon>
        <taxon>Pentapetalae</taxon>
        <taxon>rosids</taxon>
        <taxon>malvids</taxon>
        <taxon>Brassicales</taxon>
        <taxon>Brassicaceae</taxon>
        <taxon>Brassiceae</taxon>
        <taxon>Brassica</taxon>
    </lineage>
</organism>
<comment type="caution">
    <text evidence="1">The sequence shown here is derived from an EMBL/GenBank/DDBJ whole genome shotgun (WGS) entry which is preliminary data.</text>
</comment>